<reference evidence="2 3" key="1">
    <citation type="journal article" date="2013" name="Int. J. Syst. Evol. Microbiol.">
        <title>Ilumatobacter nonamiense sp. nov. and Ilumatobacter coccineum sp. nov., isolated from seashore sand.</title>
        <authorList>
            <person name="Matsumoto A."/>
            <person name="Kasai H."/>
            <person name="Matsuo Y."/>
            <person name="Shizuri Y."/>
            <person name="Ichikawa N."/>
            <person name="Fujita N."/>
            <person name="Omura S."/>
            <person name="Takahashi Y."/>
        </authorList>
    </citation>
    <scope>NUCLEOTIDE SEQUENCE [LARGE SCALE GENOMIC DNA]</scope>
    <source>
        <strain evidence="3">NBRC 103263 / KCTC 29153 / YM16-304</strain>
    </source>
</reference>
<sequence>MFTTARHPSGTRRRVASGLALLVIGAAACGDDDVAVEDDDGNAEQTTSAPDSDPESTEPTDTDPVDSEPTGTNPANSEPTGSEPAESVPSDTGAAPTSSAPPATSAPRGSAMIDVAVADMAQRRGIDADSITVVSSQDVTWRDGSIGCPRKDMSYTMALVPGTRIVLEAGEYRDVYHSGNGGDPFYCAVPQEPLDAVSATNGGASGDI</sequence>
<feature type="compositionally biased region" description="Acidic residues" evidence="1">
    <location>
        <begin position="52"/>
        <end position="66"/>
    </location>
</feature>
<dbReference type="KEGG" id="aym:YM304_00370"/>
<dbReference type="EMBL" id="AP012057">
    <property type="protein sequence ID" value="BAN00351.1"/>
    <property type="molecule type" value="Genomic_DNA"/>
</dbReference>
<dbReference type="RefSeq" id="WP_015439599.1">
    <property type="nucleotide sequence ID" value="NC_020520.1"/>
</dbReference>
<name>A0A6C7DZX7_ILUCY</name>
<proteinExistence type="predicted"/>
<evidence type="ECO:0000313" key="2">
    <source>
        <dbReference type="EMBL" id="BAN00351.1"/>
    </source>
</evidence>
<feature type="region of interest" description="Disordered" evidence="1">
    <location>
        <begin position="33"/>
        <end position="108"/>
    </location>
</feature>
<feature type="compositionally biased region" description="Low complexity" evidence="1">
    <location>
        <begin position="89"/>
        <end position="108"/>
    </location>
</feature>
<keyword evidence="3" id="KW-1185">Reference proteome</keyword>
<feature type="compositionally biased region" description="Polar residues" evidence="1">
    <location>
        <begin position="69"/>
        <end position="80"/>
    </location>
</feature>
<gene>
    <name evidence="2" type="ORF">YM304_00370</name>
</gene>
<feature type="compositionally biased region" description="Acidic residues" evidence="1">
    <location>
        <begin position="33"/>
        <end position="42"/>
    </location>
</feature>
<dbReference type="Proteomes" id="UP000011863">
    <property type="component" value="Chromosome"/>
</dbReference>
<organism evidence="2 3">
    <name type="scientific">Ilumatobacter coccineus (strain NBRC 103263 / KCTC 29153 / YM16-304)</name>
    <dbReference type="NCBI Taxonomy" id="1313172"/>
    <lineage>
        <taxon>Bacteria</taxon>
        <taxon>Bacillati</taxon>
        <taxon>Actinomycetota</taxon>
        <taxon>Acidimicrobiia</taxon>
        <taxon>Acidimicrobiales</taxon>
        <taxon>Ilumatobacteraceae</taxon>
        <taxon>Ilumatobacter</taxon>
    </lineage>
</organism>
<accession>A0A6C7DZX7</accession>
<evidence type="ECO:0000313" key="3">
    <source>
        <dbReference type="Proteomes" id="UP000011863"/>
    </source>
</evidence>
<dbReference type="PROSITE" id="PS51257">
    <property type="entry name" value="PROKAR_LIPOPROTEIN"/>
    <property type="match status" value="1"/>
</dbReference>
<protein>
    <submittedName>
        <fullName evidence="2">Uncharacterized protein</fullName>
    </submittedName>
</protein>
<dbReference type="OrthoDB" id="5801841at2"/>
<evidence type="ECO:0000256" key="1">
    <source>
        <dbReference type="SAM" id="MobiDB-lite"/>
    </source>
</evidence>
<dbReference type="AlphaFoldDB" id="A0A6C7DZX7"/>